<evidence type="ECO:0000256" key="1">
    <source>
        <dbReference type="SAM" id="Phobius"/>
    </source>
</evidence>
<dbReference type="WBParaSite" id="Gr19_v10_g4380.t1">
    <property type="protein sequence ID" value="Gr19_v10_g4380.t1"/>
    <property type="gene ID" value="Gr19_v10_g4380"/>
</dbReference>
<keyword evidence="1" id="KW-1133">Transmembrane helix</keyword>
<name>A0A914HTQ9_GLORO</name>
<accession>A0A914HTQ9</accession>
<proteinExistence type="predicted"/>
<feature type="chain" id="PRO_5037134184" evidence="2">
    <location>
        <begin position="37"/>
        <end position="92"/>
    </location>
</feature>
<evidence type="ECO:0000313" key="4">
    <source>
        <dbReference type="WBParaSite" id="Gr19_v10_g4380.t1"/>
    </source>
</evidence>
<feature type="transmembrane region" description="Helical" evidence="1">
    <location>
        <begin position="52"/>
        <end position="77"/>
    </location>
</feature>
<sequence>MSIVNGAGSAAKTRGLICLLVGWVVLFIMDSDSAIANHSESHKHQSGLNHVFYHVVGWFGLSDHSGGVFLLSLAVFLRMICESNFRKQFVGQ</sequence>
<keyword evidence="3" id="KW-1185">Reference proteome</keyword>
<evidence type="ECO:0000313" key="3">
    <source>
        <dbReference type="Proteomes" id="UP000887572"/>
    </source>
</evidence>
<protein>
    <submittedName>
        <fullName evidence="4">Uncharacterized protein</fullName>
    </submittedName>
</protein>
<evidence type="ECO:0000256" key="2">
    <source>
        <dbReference type="SAM" id="SignalP"/>
    </source>
</evidence>
<keyword evidence="1" id="KW-0472">Membrane</keyword>
<feature type="signal peptide" evidence="2">
    <location>
        <begin position="1"/>
        <end position="36"/>
    </location>
</feature>
<dbReference type="AlphaFoldDB" id="A0A914HTQ9"/>
<dbReference type="Proteomes" id="UP000887572">
    <property type="component" value="Unplaced"/>
</dbReference>
<reference evidence="4" key="1">
    <citation type="submission" date="2022-11" db="UniProtKB">
        <authorList>
            <consortium name="WormBaseParasite"/>
        </authorList>
    </citation>
    <scope>IDENTIFICATION</scope>
</reference>
<organism evidence="3 4">
    <name type="scientific">Globodera rostochiensis</name>
    <name type="common">Golden nematode worm</name>
    <name type="synonym">Heterodera rostochiensis</name>
    <dbReference type="NCBI Taxonomy" id="31243"/>
    <lineage>
        <taxon>Eukaryota</taxon>
        <taxon>Metazoa</taxon>
        <taxon>Ecdysozoa</taxon>
        <taxon>Nematoda</taxon>
        <taxon>Chromadorea</taxon>
        <taxon>Rhabditida</taxon>
        <taxon>Tylenchina</taxon>
        <taxon>Tylenchomorpha</taxon>
        <taxon>Tylenchoidea</taxon>
        <taxon>Heteroderidae</taxon>
        <taxon>Heteroderinae</taxon>
        <taxon>Globodera</taxon>
    </lineage>
</organism>
<keyword evidence="1" id="KW-0812">Transmembrane</keyword>
<keyword evidence="2" id="KW-0732">Signal</keyword>